<evidence type="ECO:0000313" key="4">
    <source>
        <dbReference type="Proteomes" id="UP000261023"/>
    </source>
</evidence>
<evidence type="ECO:0000313" key="3">
    <source>
        <dbReference type="EMBL" id="RGI98099.1"/>
    </source>
</evidence>
<evidence type="ECO:0000256" key="1">
    <source>
        <dbReference type="SAM" id="Phobius"/>
    </source>
</evidence>
<dbReference type="Proteomes" id="UP000263014">
    <property type="component" value="Unassembled WGS sequence"/>
</dbReference>
<dbReference type="AlphaFoldDB" id="A0A374P001"/>
<sequence length="258" mass="28752">MRRQKKMEDYIKRMNEEYIKKNYPERSVFKAYKKSMGSRGRTGCIIMGLFMAGGLAGLIWSVRKTLEFMQSGDDETMKVGIVIGIFFLIVTLFFGGILFLVTKDMRRSMEEWISRIAAAGGCSEGEMREFDNQAVEPDSLIVNLLGKIKAVTAGQKSGILTRDYIALYNSGSLGVLKVSRITGAYLTDNVYNVKVGNSIKQAHYLTINLITADKKNIWAETSKEAGRALQAILMERCPEIDTAGGAVLPESEIAMMKR</sequence>
<gene>
    <name evidence="2" type="ORF">DWX31_25025</name>
    <name evidence="3" type="ORF">DXD79_26320</name>
</gene>
<keyword evidence="1" id="KW-1133">Transmembrane helix</keyword>
<dbReference type="Proteomes" id="UP000261023">
    <property type="component" value="Unassembled WGS sequence"/>
</dbReference>
<organism evidence="3 5">
    <name type="scientific">Hungatella hathewayi</name>
    <dbReference type="NCBI Taxonomy" id="154046"/>
    <lineage>
        <taxon>Bacteria</taxon>
        <taxon>Bacillati</taxon>
        <taxon>Bacillota</taxon>
        <taxon>Clostridia</taxon>
        <taxon>Lachnospirales</taxon>
        <taxon>Lachnospiraceae</taxon>
        <taxon>Hungatella</taxon>
    </lineage>
</organism>
<accession>A0A374P001</accession>
<dbReference type="OrthoDB" id="1892540at2"/>
<evidence type="ECO:0000313" key="2">
    <source>
        <dbReference type="EMBL" id="RGD67799.1"/>
    </source>
</evidence>
<reference evidence="4 5" key="1">
    <citation type="submission" date="2018-08" db="EMBL/GenBank/DDBJ databases">
        <title>A genome reference for cultivated species of the human gut microbiota.</title>
        <authorList>
            <person name="Zou Y."/>
            <person name="Xue W."/>
            <person name="Luo G."/>
        </authorList>
    </citation>
    <scope>NUCLEOTIDE SEQUENCE [LARGE SCALE GENOMIC DNA]</scope>
    <source>
        <strain evidence="2 4">AF19-13AC</strain>
        <strain evidence="3 5">TM09-12</strain>
    </source>
</reference>
<comment type="caution">
    <text evidence="3">The sequence shown here is derived from an EMBL/GenBank/DDBJ whole genome shotgun (WGS) entry which is preliminary data.</text>
</comment>
<dbReference type="EMBL" id="QTJW01000021">
    <property type="protein sequence ID" value="RGD67799.1"/>
    <property type="molecule type" value="Genomic_DNA"/>
</dbReference>
<dbReference type="EMBL" id="QSON01000017">
    <property type="protein sequence ID" value="RGI98099.1"/>
    <property type="molecule type" value="Genomic_DNA"/>
</dbReference>
<feature type="transmembrane region" description="Helical" evidence="1">
    <location>
        <begin position="81"/>
        <end position="101"/>
    </location>
</feature>
<evidence type="ECO:0000313" key="5">
    <source>
        <dbReference type="Proteomes" id="UP000263014"/>
    </source>
</evidence>
<proteinExistence type="predicted"/>
<feature type="transmembrane region" description="Helical" evidence="1">
    <location>
        <begin position="42"/>
        <end position="61"/>
    </location>
</feature>
<keyword evidence="1" id="KW-0472">Membrane</keyword>
<keyword evidence="1" id="KW-0812">Transmembrane</keyword>
<protein>
    <submittedName>
        <fullName evidence="3">Uncharacterized protein</fullName>
    </submittedName>
</protein>
<name>A0A374P001_9FIRM</name>